<evidence type="ECO:0000313" key="3">
    <source>
        <dbReference type="Proteomes" id="UP000288805"/>
    </source>
</evidence>
<gene>
    <name evidence="2" type="primary">RUS3_2</name>
    <name evidence="2" type="ORF">CK203_016495</name>
</gene>
<comment type="caution">
    <text evidence="2">The sequence shown here is derived from an EMBL/GenBank/DDBJ whole genome shotgun (WGS) entry which is preliminary data.</text>
</comment>
<dbReference type="AlphaFoldDB" id="A0A438J0V4"/>
<protein>
    <submittedName>
        <fullName evidence="2">Protein root UVB sensitive 3</fullName>
    </submittedName>
</protein>
<dbReference type="Proteomes" id="UP000288805">
    <property type="component" value="Unassembled WGS sequence"/>
</dbReference>
<evidence type="ECO:0000256" key="1">
    <source>
        <dbReference type="SAM" id="MobiDB-lite"/>
    </source>
</evidence>
<feature type="region of interest" description="Disordered" evidence="1">
    <location>
        <begin position="1"/>
        <end position="28"/>
    </location>
</feature>
<accession>A0A438J0V4</accession>
<dbReference type="EMBL" id="QGNW01000069">
    <property type="protein sequence ID" value="RVX02583.1"/>
    <property type="molecule type" value="Genomic_DNA"/>
</dbReference>
<feature type="compositionally biased region" description="Basic and acidic residues" evidence="1">
    <location>
        <begin position="1"/>
        <end position="10"/>
    </location>
</feature>
<organism evidence="2 3">
    <name type="scientific">Vitis vinifera</name>
    <name type="common">Grape</name>
    <dbReference type="NCBI Taxonomy" id="29760"/>
    <lineage>
        <taxon>Eukaryota</taxon>
        <taxon>Viridiplantae</taxon>
        <taxon>Streptophyta</taxon>
        <taxon>Embryophyta</taxon>
        <taxon>Tracheophyta</taxon>
        <taxon>Spermatophyta</taxon>
        <taxon>Magnoliopsida</taxon>
        <taxon>eudicotyledons</taxon>
        <taxon>Gunneridae</taxon>
        <taxon>Pentapetalae</taxon>
        <taxon>rosids</taxon>
        <taxon>Vitales</taxon>
        <taxon>Vitaceae</taxon>
        <taxon>Viteae</taxon>
        <taxon>Vitis</taxon>
    </lineage>
</organism>
<feature type="compositionally biased region" description="Low complexity" evidence="1">
    <location>
        <begin position="11"/>
        <end position="27"/>
    </location>
</feature>
<evidence type="ECO:0000313" key="2">
    <source>
        <dbReference type="EMBL" id="RVX02583.1"/>
    </source>
</evidence>
<reference evidence="2 3" key="1">
    <citation type="journal article" date="2018" name="PLoS Genet.">
        <title>Population sequencing reveals clonal diversity and ancestral inbreeding in the grapevine cultivar Chardonnay.</title>
        <authorList>
            <person name="Roach M.J."/>
            <person name="Johnson D.L."/>
            <person name="Bohlmann J."/>
            <person name="van Vuuren H.J."/>
            <person name="Jones S.J."/>
            <person name="Pretorius I.S."/>
            <person name="Schmidt S.A."/>
            <person name="Borneman A.R."/>
        </authorList>
    </citation>
    <scope>NUCLEOTIDE SEQUENCE [LARGE SCALE GENOMIC DNA]</scope>
    <source>
        <strain evidence="3">cv. Chardonnay</strain>
        <tissue evidence="2">Leaf</tissue>
    </source>
</reference>
<proteinExistence type="predicted"/>
<name>A0A438J0V4_VITVI</name>
<sequence>MDAEERKKNSSEVTVEEWSGSSSSKLSRTATITSLSIRRSGSRFSHVWRRILQAFVPEASALTFFFGARLGFWIDLIEYLDFLKLGHCSENDFLALGSE</sequence>